<dbReference type="GO" id="GO:0005886">
    <property type="term" value="C:plasma membrane"/>
    <property type="evidence" value="ECO:0007669"/>
    <property type="project" value="UniProtKB-SubCell"/>
</dbReference>
<dbReference type="PANTHER" id="PTHR30572:SF4">
    <property type="entry name" value="ABC TRANSPORTER PERMEASE YTRF"/>
    <property type="match status" value="1"/>
</dbReference>
<feature type="transmembrane region" description="Helical" evidence="8">
    <location>
        <begin position="405"/>
        <end position="427"/>
    </location>
</feature>
<protein>
    <submittedName>
        <fullName evidence="10">FtsX-like permease family protein</fullName>
    </submittedName>
</protein>
<feature type="transmembrane region" description="Helical" evidence="8">
    <location>
        <begin position="457"/>
        <end position="474"/>
    </location>
</feature>
<dbReference type="InterPro" id="IPR050250">
    <property type="entry name" value="Macrolide_Exporter_MacB"/>
</dbReference>
<dbReference type="InterPro" id="IPR003838">
    <property type="entry name" value="ABC3_permease_C"/>
</dbReference>
<evidence type="ECO:0000256" key="1">
    <source>
        <dbReference type="ARBA" id="ARBA00004651"/>
    </source>
</evidence>
<dbReference type="PANTHER" id="PTHR30572">
    <property type="entry name" value="MEMBRANE COMPONENT OF TRANSPORTER-RELATED"/>
    <property type="match status" value="1"/>
</dbReference>
<evidence type="ECO:0000256" key="7">
    <source>
        <dbReference type="SAM" id="MobiDB-lite"/>
    </source>
</evidence>
<evidence type="ECO:0000256" key="2">
    <source>
        <dbReference type="ARBA" id="ARBA00022475"/>
    </source>
</evidence>
<evidence type="ECO:0000256" key="5">
    <source>
        <dbReference type="ARBA" id="ARBA00023136"/>
    </source>
</evidence>
<feature type="compositionally biased region" description="Basic and acidic residues" evidence="7">
    <location>
        <begin position="75"/>
        <end position="91"/>
    </location>
</feature>
<dbReference type="Pfam" id="PF02687">
    <property type="entry name" value="FtsX"/>
    <property type="match status" value="1"/>
</dbReference>
<keyword evidence="2" id="KW-1003">Cell membrane</keyword>
<sequence>MRTLPRPHGPSVRGRLRTDRGLLVLTAAVVALVTALLAAVGPLTVRTADRAVAASVRDAGTRGAVVATVAQPDSRGPRRRDPGSVERLAGDVESARSRMPRVLAAAVRPGVVSLTSKPLQLTDAGPGRYLRLAYVATASGPPSVTWVDGEAPASSAAPGQEAVVVDAAAPPWPVQVGLSTSAASALGVGAGDQLEVEDEARRSVDVRVSGIFSPVDPDDEAWLAQPGLLSATTGTTEGVVRTSATALVGDASLPDLRIGVPSDDLSEQVSFLPVPEDVTWRGAPALRRAVVGLQSGGQGELTGTGFDTLLDRVLDDALTQVATARGQAQLLLVGLTATALLVLVLGAQLLVRRRAGTLALARERGAGLLGLGLELAVESVLVTAVGTALGLGAVLALLGPEGWTVAPSVVLVVVVVAGLAAPVLGAVEAARATGARRVPANRAARRALVQARATRRLLLEGLVVTAAVLSLLALRQRGVGDGDLAVGSVSTWWALVAALLLVRALPLLVRPALRWARRTSGLSRLVVVARVAEAGTRALPLTVLTVAVAQLVLGVSLAATERAGQEAGARVAVGGDARLRASPEPSLVRTAATVAAAPGVRTAVAARVTDARLSSSSQAVDVRLVVVDAAAWARLLDDSDLPAGSGPARLEGPGRVRALVSGGSAAVGEGAQLRWDDAVVPLDVVGTAPQVEGSAEPVVVVDTRALAGAGTTAPPDTVWATGPGAVEAVRAAAEAGDDVTTYAGVLAQRRAAPLPSALVALAAASALVLLALAALGVVLAATVDAPARRVSAGRLRSLGVPDRTLLTMLTGELLVPVLAGVVAGLVAGATCAAAITGHLGLEVVTGETAPPSLVVPWWVPLAALLVALVVPVLAVREAAAVRRASLARLLRGGGPG</sequence>
<comment type="similarity">
    <text evidence="6">Belongs to the ABC-4 integral membrane protein family.</text>
</comment>
<feature type="transmembrane region" description="Helical" evidence="8">
    <location>
        <begin position="538"/>
        <end position="559"/>
    </location>
</feature>
<comment type="caution">
    <text evidence="10">The sequence shown here is derived from an EMBL/GenBank/DDBJ whole genome shotgun (WGS) entry which is preliminary data.</text>
</comment>
<dbReference type="Proteomes" id="UP000473325">
    <property type="component" value="Unassembled WGS sequence"/>
</dbReference>
<proteinExistence type="inferred from homology"/>
<feature type="domain" description="ABC3 transporter permease C-terminal" evidence="9">
    <location>
        <begin position="766"/>
        <end position="875"/>
    </location>
</feature>
<feature type="transmembrane region" description="Helical" evidence="8">
    <location>
        <begin position="371"/>
        <end position="399"/>
    </location>
</feature>
<comment type="subcellular location">
    <subcellularLocation>
        <location evidence="1">Cell membrane</location>
        <topology evidence="1">Multi-pass membrane protein</topology>
    </subcellularLocation>
</comment>
<feature type="transmembrane region" description="Helical" evidence="8">
    <location>
        <begin position="855"/>
        <end position="875"/>
    </location>
</feature>
<evidence type="ECO:0000313" key="11">
    <source>
        <dbReference type="Proteomes" id="UP000473325"/>
    </source>
</evidence>
<feature type="transmembrane region" description="Helical" evidence="8">
    <location>
        <begin position="330"/>
        <end position="351"/>
    </location>
</feature>
<dbReference type="GO" id="GO:0022857">
    <property type="term" value="F:transmembrane transporter activity"/>
    <property type="evidence" value="ECO:0007669"/>
    <property type="project" value="TreeGrafter"/>
</dbReference>
<gene>
    <name evidence="10" type="ORF">GRQ65_00865</name>
</gene>
<evidence type="ECO:0000256" key="3">
    <source>
        <dbReference type="ARBA" id="ARBA00022692"/>
    </source>
</evidence>
<keyword evidence="11" id="KW-1185">Reference proteome</keyword>
<name>A0A6L7ER83_9ACTN</name>
<dbReference type="RefSeq" id="WP_160874218.1">
    <property type="nucleotide sequence ID" value="NZ_WUEK01000001.1"/>
</dbReference>
<feature type="region of interest" description="Disordered" evidence="7">
    <location>
        <begin position="70"/>
        <end position="91"/>
    </location>
</feature>
<evidence type="ECO:0000256" key="6">
    <source>
        <dbReference type="ARBA" id="ARBA00038076"/>
    </source>
</evidence>
<feature type="transmembrane region" description="Helical" evidence="8">
    <location>
        <begin position="758"/>
        <end position="783"/>
    </location>
</feature>
<feature type="transmembrane region" description="Helical" evidence="8">
    <location>
        <begin position="486"/>
        <end position="509"/>
    </location>
</feature>
<feature type="transmembrane region" description="Helical" evidence="8">
    <location>
        <begin position="804"/>
        <end position="835"/>
    </location>
</feature>
<keyword evidence="5 8" id="KW-0472">Membrane</keyword>
<evidence type="ECO:0000313" key="10">
    <source>
        <dbReference type="EMBL" id="MXG88098.1"/>
    </source>
</evidence>
<keyword evidence="4 8" id="KW-1133">Transmembrane helix</keyword>
<evidence type="ECO:0000256" key="8">
    <source>
        <dbReference type="SAM" id="Phobius"/>
    </source>
</evidence>
<evidence type="ECO:0000259" key="9">
    <source>
        <dbReference type="Pfam" id="PF02687"/>
    </source>
</evidence>
<dbReference type="EMBL" id="WUEK01000001">
    <property type="protein sequence ID" value="MXG88098.1"/>
    <property type="molecule type" value="Genomic_DNA"/>
</dbReference>
<accession>A0A6L7ER83</accession>
<reference evidence="10 11" key="1">
    <citation type="submission" date="2019-12" db="EMBL/GenBank/DDBJ databases">
        <authorList>
            <person name="Kun Z."/>
        </authorList>
    </citation>
    <scope>NUCLEOTIDE SEQUENCE [LARGE SCALE GENOMIC DNA]</scope>
    <source>
        <strain evidence="10 11">YIM 123512</strain>
    </source>
</reference>
<organism evidence="10 11">
    <name type="scientific">Nocardioides flavescens</name>
    <dbReference type="NCBI Taxonomy" id="2691959"/>
    <lineage>
        <taxon>Bacteria</taxon>
        <taxon>Bacillati</taxon>
        <taxon>Actinomycetota</taxon>
        <taxon>Actinomycetes</taxon>
        <taxon>Propionibacteriales</taxon>
        <taxon>Nocardioidaceae</taxon>
        <taxon>Nocardioides</taxon>
    </lineage>
</organism>
<keyword evidence="3 8" id="KW-0812">Transmembrane</keyword>
<dbReference type="AlphaFoldDB" id="A0A6L7ER83"/>
<evidence type="ECO:0000256" key="4">
    <source>
        <dbReference type="ARBA" id="ARBA00022989"/>
    </source>
</evidence>